<dbReference type="AlphaFoldDB" id="A0A7C9AEJ7"/>
<accession>A0A7C9AEJ7</accession>
<organism evidence="1">
    <name type="scientific">Opuntia streptacantha</name>
    <name type="common">Prickly pear cactus</name>
    <name type="synonym">Opuntia cardona</name>
    <dbReference type="NCBI Taxonomy" id="393608"/>
    <lineage>
        <taxon>Eukaryota</taxon>
        <taxon>Viridiplantae</taxon>
        <taxon>Streptophyta</taxon>
        <taxon>Embryophyta</taxon>
        <taxon>Tracheophyta</taxon>
        <taxon>Spermatophyta</taxon>
        <taxon>Magnoliopsida</taxon>
        <taxon>eudicotyledons</taxon>
        <taxon>Gunneridae</taxon>
        <taxon>Pentapetalae</taxon>
        <taxon>Caryophyllales</taxon>
        <taxon>Cactineae</taxon>
        <taxon>Cactaceae</taxon>
        <taxon>Opuntioideae</taxon>
        <taxon>Opuntia</taxon>
    </lineage>
</organism>
<sequence length="99" mass="11638">MYVAKKNSQETEYSHECLEEILSSRHLWNTESKFIVCRKLDVQLFRERGGPIGCQNHGFQRVGFLNWDAIASKRNRSTCSISTSFSFFSSRWRTFTESF</sequence>
<proteinExistence type="predicted"/>
<dbReference type="EMBL" id="GISG01229903">
    <property type="protein sequence ID" value="MBA4665934.1"/>
    <property type="molecule type" value="Transcribed_RNA"/>
</dbReference>
<evidence type="ECO:0000313" key="1">
    <source>
        <dbReference type="EMBL" id="MBA4665934.1"/>
    </source>
</evidence>
<reference evidence="1" key="2">
    <citation type="submission" date="2020-07" db="EMBL/GenBank/DDBJ databases">
        <authorList>
            <person name="Vera ALvarez R."/>
            <person name="Arias-Moreno D.M."/>
            <person name="Jimenez-Jacinto V."/>
            <person name="Jimenez-Bremont J.F."/>
            <person name="Swaminathan K."/>
            <person name="Moose S.P."/>
            <person name="Guerrero-Gonzalez M.L."/>
            <person name="Marino-Ramirez L."/>
            <person name="Landsman D."/>
            <person name="Rodriguez-Kessler M."/>
            <person name="Delgado-Sanchez P."/>
        </authorList>
    </citation>
    <scope>NUCLEOTIDE SEQUENCE</scope>
    <source>
        <tissue evidence="1">Cladode</tissue>
    </source>
</reference>
<reference evidence="1" key="1">
    <citation type="journal article" date="2013" name="J. Plant Res.">
        <title>Effect of fungi and light on seed germination of three Opuntia species from semiarid lands of central Mexico.</title>
        <authorList>
            <person name="Delgado-Sanchez P."/>
            <person name="Jimenez-Bremont J.F."/>
            <person name="Guerrero-Gonzalez Mde L."/>
            <person name="Flores J."/>
        </authorList>
    </citation>
    <scope>NUCLEOTIDE SEQUENCE</scope>
    <source>
        <tissue evidence="1">Cladode</tissue>
    </source>
</reference>
<protein>
    <submittedName>
        <fullName evidence="1">Uncharacterized protein</fullName>
    </submittedName>
</protein>
<name>A0A7C9AEJ7_OPUST</name>